<feature type="active site" description="Proton acceptor" evidence="2">
    <location>
        <position position="167"/>
    </location>
</feature>
<dbReference type="Pfam" id="PF01734">
    <property type="entry name" value="Patatin"/>
    <property type="match status" value="1"/>
</dbReference>
<evidence type="ECO:0000256" key="2">
    <source>
        <dbReference type="PROSITE-ProRule" id="PRU01161"/>
    </source>
</evidence>
<protein>
    <submittedName>
        <fullName evidence="4">Phospholipase, patatin family</fullName>
    </submittedName>
</protein>
<dbReference type="InterPro" id="IPR002641">
    <property type="entry name" value="PNPLA_dom"/>
</dbReference>
<feature type="short sequence motif" description="DGA/G" evidence="2">
    <location>
        <begin position="167"/>
        <end position="169"/>
    </location>
</feature>
<evidence type="ECO:0000313" key="4">
    <source>
        <dbReference type="EMBL" id="EFY07984.1"/>
    </source>
</evidence>
<feature type="active site" description="Nucleophile" evidence="2">
    <location>
        <position position="42"/>
    </location>
</feature>
<proteinExistence type="predicted"/>
<feature type="short sequence motif" description="GXSXG" evidence="2">
    <location>
        <begin position="40"/>
        <end position="44"/>
    </location>
</feature>
<dbReference type="AlphaFoldDB" id="E8LHM2"/>
<dbReference type="PROSITE" id="PS51635">
    <property type="entry name" value="PNPLA"/>
    <property type="match status" value="1"/>
</dbReference>
<reference evidence="4 5" key="1">
    <citation type="submission" date="2011-01" db="EMBL/GenBank/DDBJ databases">
        <authorList>
            <person name="Weinstock G."/>
            <person name="Sodergren E."/>
            <person name="Clifton S."/>
            <person name="Fulton L."/>
            <person name="Fulton B."/>
            <person name="Courtney L."/>
            <person name="Fronick C."/>
            <person name="Harrison M."/>
            <person name="Strong C."/>
            <person name="Farmer C."/>
            <person name="Delahaunty K."/>
            <person name="Markovic C."/>
            <person name="Hall O."/>
            <person name="Minx P."/>
            <person name="Tomlinson C."/>
            <person name="Mitreva M."/>
            <person name="Hou S."/>
            <person name="Chen J."/>
            <person name="Wollam A."/>
            <person name="Pepin K.H."/>
            <person name="Johnson M."/>
            <person name="Bhonagiri V."/>
            <person name="Zhang X."/>
            <person name="Suruliraj S."/>
            <person name="Warren W."/>
            <person name="Chinwalla A."/>
            <person name="Mardis E.R."/>
            <person name="Wilson R.K."/>
        </authorList>
    </citation>
    <scope>NUCLEOTIDE SEQUENCE [LARGE SCALE GENOMIC DNA]</scope>
    <source>
        <strain evidence="5">DSM 22608 / JCM 16073 / KCTC 15190 / YIT 12066</strain>
    </source>
</reference>
<keyword evidence="5" id="KW-1185">Reference proteome</keyword>
<keyword evidence="2" id="KW-0442">Lipid degradation</keyword>
<dbReference type="InterPro" id="IPR016035">
    <property type="entry name" value="Acyl_Trfase/lysoPLipase"/>
</dbReference>
<keyword evidence="2" id="KW-0378">Hydrolase</keyword>
<dbReference type="GO" id="GO:0016787">
    <property type="term" value="F:hydrolase activity"/>
    <property type="evidence" value="ECO:0007669"/>
    <property type="project" value="UniProtKB-UniRule"/>
</dbReference>
<dbReference type="OrthoDB" id="9807112at2"/>
<dbReference type="EMBL" id="AEVO01000007">
    <property type="protein sequence ID" value="EFY07984.1"/>
    <property type="molecule type" value="Genomic_DNA"/>
</dbReference>
<organism evidence="4 5">
    <name type="scientific">Succinatimonas hippei (strain DSM 22608 / JCM 16073 / KCTC 15190 / YIT 12066)</name>
    <dbReference type="NCBI Taxonomy" id="762983"/>
    <lineage>
        <taxon>Bacteria</taxon>
        <taxon>Pseudomonadati</taxon>
        <taxon>Pseudomonadota</taxon>
        <taxon>Gammaproteobacteria</taxon>
        <taxon>Aeromonadales</taxon>
        <taxon>Succinivibrionaceae</taxon>
        <taxon>Succinatimonas</taxon>
    </lineage>
</organism>
<feature type="domain" description="PNPLA" evidence="3">
    <location>
        <begin position="7"/>
        <end position="180"/>
    </location>
</feature>
<dbReference type="STRING" id="762983.HMPREF9444_00138"/>
<dbReference type="CDD" id="cd07199">
    <property type="entry name" value="Pat17_PNPLA8_PNPLA9_like"/>
    <property type="match status" value="1"/>
</dbReference>
<gene>
    <name evidence="4" type="ORF">HMPREF9444_00138</name>
</gene>
<feature type="short sequence motif" description="GXGXXG" evidence="2">
    <location>
        <begin position="11"/>
        <end position="16"/>
    </location>
</feature>
<evidence type="ECO:0000259" key="3">
    <source>
        <dbReference type="PROSITE" id="PS51635"/>
    </source>
</evidence>
<dbReference type="PANTHER" id="PTHR24138:SF10">
    <property type="entry name" value="PHOSPHOLIPASE A2"/>
    <property type="match status" value="1"/>
</dbReference>
<dbReference type="eggNOG" id="COG3621">
    <property type="taxonomic scope" value="Bacteria"/>
</dbReference>
<dbReference type="PANTHER" id="PTHR24138">
    <property type="entry name" value="INTRACELLLAR PHOSPHOLIPASE A FAMILY"/>
    <property type="match status" value="1"/>
</dbReference>
<sequence>MQQFVILSIDGGGIRGVFAARLLELLRSSSKLPAFNLIAGTSTGSIIASCMALKIDPSIIVSLYQASGSIIFSKKFFFGPRLLEKAVQSSYDNGRLKAVLRQVFGKKRLHDVKLPLLIPTTDLKAGSGHLFSSFANDNPYLYEAILASCSAPTYFDPTVVDGKLLADGGMWGNNPILSAIAIARDHFKVPFDKIKVISLGSGHFSGFYDDENKRWGLINGWKIRTLTEFLASLQSEATNQIAKKLLNQNQLLRLNFKSDNLISPDEFDKTDELIQFADELYITEKIRIDNFLNPL</sequence>
<dbReference type="RefSeq" id="WP_009142365.1">
    <property type="nucleotide sequence ID" value="NZ_GL830945.1"/>
</dbReference>
<dbReference type="SUPFAM" id="SSF52151">
    <property type="entry name" value="FabD/lysophospholipase-like"/>
    <property type="match status" value="1"/>
</dbReference>
<comment type="caution">
    <text evidence="4">The sequence shown here is derived from an EMBL/GenBank/DDBJ whole genome shotgun (WGS) entry which is preliminary data.</text>
</comment>
<evidence type="ECO:0000256" key="1">
    <source>
        <dbReference type="ARBA" id="ARBA00023098"/>
    </source>
</evidence>
<keyword evidence="1 2" id="KW-0443">Lipid metabolism</keyword>
<dbReference type="InterPro" id="IPR047156">
    <property type="entry name" value="Teg/CotR/CapV-like"/>
</dbReference>
<dbReference type="Proteomes" id="UP000018458">
    <property type="component" value="Unassembled WGS sequence"/>
</dbReference>
<dbReference type="Gene3D" id="3.40.1090.10">
    <property type="entry name" value="Cytosolic phospholipase A2 catalytic domain"/>
    <property type="match status" value="1"/>
</dbReference>
<evidence type="ECO:0000313" key="5">
    <source>
        <dbReference type="Proteomes" id="UP000018458"/>
    </source>
</evidence>
<accession>E8LHM2</accession>
<dbReference type="HOGENOM" id="CLU_000288_144_9_6"/>
<dbReference type="GO" id="GO:0016042">
    <property type="term" value="P:lipid catabolic process"/>
    <property type="evidence" value="ECO:0007669"/>
    <property type="project" value="UniProtKB-UniRule"/>
</dbReference>
<name>E8LHM2_SUCHY</name>